<feature type="transmembrane region" description="Helical" evidence="9">
    <location>
        <begin position="451"/>
        <end position="479"/>
    </location>
</feature>
<comment type="caution">
    <text evidence="10">The sequence shown here is derived from an EMBL/GenBank/DDBJ whole genome shotgun (WGS) entry which is preliminary data.</text>
</comment>
<evidence type="ECO:0000256" key="3">
    <source>
        <dbReference type="ARBA" id="ARBA00022448"/>
    </source>
</evidence>
<reference evidence="10" key="1">
    <citation type="submission" date="2021-05" db="EMBL/GenBank/DDBJ databases">
        <authorList>
            <person name="Sun Q."/>
            <person name="Inoue M."/>
        </authorList>
    </citation>
    <scope>NUCLEOTIDE SEQUENCE</scope>
    <source>
        <strain evidence="10">VKM B-3255</strain>
    </source>
</reference>
<evidence type="ECO:0000256" key="7">
    <source>
        <dbReference type="ARBA" id="ARBA00023065"/>
    </source>
</evidence>
<dbReference type="EMBL" id="JAHCQH010000014">
    <property type="protein sequence ID" value="MBS9476345.1"/>
    <property type="molecule type" value="Genomic_DNA"/>
</dbReference>
<feature type="transmembrane region" description="Helical" evidence="9">
    <location>
        <begin position="231"/>
        <end position="248"/>
    </location>
</feature>
<feature type="transmembrane region" description="Helical" evidence="9">
    <location>
        <begin position="321"/>
        <end position="341"/>
    </location>
</feature>
<feature type="transmembrane region" description="Helical" evidence="9">
    <location>
        <begin position="9"/>
        <end position="28"/>
    </location>
</feature>
<dbReference type="InterPro" id="IPR003445">
    <property type="entry name" value="Cat_transpt"/>
</dbReference>
<feature type="transmembrane region" description="Helical" evidence="9">
    <location>
        <begin position="175"/>
        <end position="195"/>
    </location>
</feature>
<feature type="transmembrane region" description="Helical" evidence="9">
    <location>
        <begin position="268"/>
        <end position="286"/>
    </location>
</feature>
<evidence type="ECO:0000256" key="6">
    <source>
        <dbReference type="ARBA" id="ARBA00022989"/>
    </source>
</evidence>
<evidence type="ECO:0000256" key="5">
    <source>
        <dbReference type="ARBA" id="ARBA00022692"/>
    </source>
</evidence>
<organism evidence="10 11">
    <name type="scientific">Ancylobacter radicis</name>
    <dbReference type="NCBI Taxonomy" id="2836179"/>
    <lineage>
        <taxon>Bacteria</taxon>
        <taxon>Pseudomonadati</taxon>
        <taxon>Pseudomonadota</taxon>
        <taxon>Alphaproteobacteria</taxon>
        <taxon>Hyphomicrobiales</taxon>
        <taxon>Xanthobacteraceae</taxon>
        <taxon>Ancylobacter</taxon>
    </lineage>
</organism>
<evidence type="ECO:0000256" key="8">
    <source>
        <dbReference type="ARBA" id="ARBA00023136"/>
    </source>
</evidence>
<keyword evidence="6 9" id="KW-1133">Transmembrane helix</keyword>
<dbReference type="Pfam" id="PF02386">
    <property type="entry name" value="TrkH"/>
    <property type="match status" value="2"/>
</dbReference>
<keyword evidence="5 9" id="KW-0812">Transmembrane</keyword>
<keyword evidence="3" id="KW-0813">Transport</keyword>
<keyword evidence="11" id="KW-1185">Reference proteome</keyword>
<evidence type="ECO:0000313" key="10">
    <source>
        <dbReference type="EMBL" id="MBS9476345.1"/>
    </source>
</evidence>
<feature type="transmembrane region" description="Helical" evidence="9">
    <location>
        <begin position="389"/>
        <end position="411"/>
    </location>
</feature>
<comment type="similarity">
    <text evidence="2">Belongs to the TrkH potassium transport family.</text>
</comment>
<dbReference type="Proteomes" id="UP001166585">
    <property type="component" value="Unassembled WGS sequence"/>
</dbReference>
<evidence type="ECO:0000313" key="11">
    <source>
        <dbReference type="Proteomes" id="UP001166585"/>
    </source>
</evidence>
<evidence type="ECO:0000256" key="4">
    <source>
        <dbReference type="ARBA" id="ARBA00022475"/>
    </source>
</evidence>
<accession>A0ABS5R549</accession>
<evidence type="ECO:0000256" key="2">
    <source>
        <dbReference type="ARBA" id="ARBA00009137"/>
    </source>
</evidence>
<comment type="subcellular location">
    <subcellularLocation>
        <location evidence="1">Cell membrane</location>
        <topology evidence="1">Multi-pass membrane protein</topology>
    </subcellularLocation>
</comment>
<protein>
    <submittedName>
        <fullName evidence="10">TrkH family potassium uptake protein</fullName>
    </submittedName>
</protein>
<evidence type="ECO:0000256" key="1">
    <source>
        <dbReference type="ARBA" id="ARBA00004651"/>
    </source>
</evidence>
<evidence type="ECO:0000256" key="9">
    <source>
        <dbReference type="SAM" id="Phobius"/>
    </source>
</evidence>
<feature type="transmembrane region" description="Helical" evidence="9">
    <location>
        <begin position="67"/>
        <end position="88"/>
    </location>
</feature>
<dbReference type="PANTHER" id="PTHR32024:SF2">
    <property type="entry name" value="TRK SYSTEM POTASSIUM UPTAKE PROTEIN TRKG-RELATED"/>
    <property type="match status" value="1"/>
</dbReference>
<dbReference type="RefSeq" id="WP_213754195.1">
    <property type="nucleotide sequence ID" value="NZ_JAHCQH010000014.1"/>
</dbReference>
<name>A0ABS5R549_9HYPH</name>
<gene>
    <name evidence="10" type="ORF">KIP89_04410</name>
</gene>
<keyword evidence="8 9" id="KW-0472">Membrane</keyword>
<keyword evidence="4" id="KW-1003">Cell membrane</keyword>
<dbReference type="PANTHER" id="PTHR32024">
    <property type="entry name" value="TRK SYSTEM POTASSIUM UPTAKE PROTEIN TRKG-RELATED"/>
    <property type="match status" value="1"/>
</dbReference>
<proteinExistence type="inferred from homology"/>
<feature type="transmembrane region" description="Helical" evidence="9">
    <location>
        <begin position="132"/>
        <end position="154"/>
    </location>
</feature>
<sequence>MTAVARHSAFAAAVMAGFMLVAALVALFRNESGADVFLATALLTIFGAGAVFLAVRNRPARLDRRSAFALLVILWGGVPLLAALPVAATTSLGPMGAWLEAASAFTTTGPVQIHDIDGVPRATLAWLLTLQWGGGLLTLIGFVAVLGPAGIGGLPDRSARATLLGASETSALEDALRVVLPIYLGATVICTFLLFAAGERMFDALGLAGAALSTGGLLPDEDGMAAHGHSIVKLIFMVFMLVGATSILWQRLLLTRRFNLALGQQENIALLMLVVVLGIIAAAIDYNSAASPLFLPLALEDGLFTAVSLVTTTGVEPHGGAFASLPIVLVAAVVFVGGASFSTAGGIKLYRAGIMGLQGYLELERLIHPHAVRPRRLGQQHITLQMMKAIWIMFGVACTSVAVLTITLAPAMPSFEASFMAALSALWNVGPIYGAGWETSSVWPVWTGLPVYAQVILIIAMTMGRLEILLVLGLANFAFWRR</sequence>
<keyword evidence="7" id="KW-0406">Ion transport</keyword>
<feature type="transmembrane region" description="Helical" evidence="9">
    <location>
        <begin position="34"/>
        <end position="55"/>
    </location>
</feature>